<feature type="domain" description="HTH crp-type" evidence="1">
    <location>
        <begin position="154"/>
        <end position="227"/>
    </location>
</feature>
<dbReference type="InterPro" id="IPR036390">
    <property type="entry name" value="WH_DNA-bd_sf"/>
</dbReference>
<accession>A0A840FQ96</accession>
<reference evidence="2 3" key="1">
    <citation type="submission" date="2020-08" db="EMBL/GenBank/DDBJ databases">
        <title>Genomic Encyclopedia of Type Strains, Phase IV (KMG-IV): sequencing the most valuable type-strain genomes for metagenomic binning, comparative biology and taxonomic classification.</title>
        <authorList>
            <person name="Goeker M."/>
        </authorList>
    </citation>
    <scope>NUCLEOTIDE SEQUENCE [LARGE SCALE GENOMIC DNA]</scope>
    <source>
        <strain evidence="2 3">YC6723</strain>
    </source>
</reference>
<evidence type="ECO:0000259" key="1">
    <source>
        <dbReference type="PROSITE" id="PS51063"/>
    </source>
</evidence>
<keyword evidence="3" id="KW-1185">Reference proteome</keyword>
<dbReference type="AlphaFoldDB" id="A0A840FQ96"/>
<dbReference type="Pfam" id="PF13545">
    <property type="entry name" value="HTH_Crp_2"/>
    <property type="match status" value="1"/>
</dbReference>
<organism evidence="2 3">
    <name type="scientific">Sphingomonas jinjuensis</name>
    <dbReference type="NCBI Taxonomy" id="535907"/>
    <lineage>
        <taxon>Bacteria</taxon>
        <taxon>Pseudomonadati</taxon>
        <taxon>Pseudomonadota</taxon>
        <taxon>Alphaproteobacteria</taxon>
        <taxon>Sphingomonadales</taxon>
        <taxon>Sphingomonadaceae</taxon>
        <taxon>Sphingomonas</taxon>
    </lineage>
</organism>
<comment type="caution">
    <text evidence="2">The sequence shown here is derived from an EMBL/GenBank/DDBJ whole genome shotgun (WGS) entry which is preliminary data.</text>
</comment>
<dbReference type="EMBL" id="JACIEV010000012">
    <property type="protein sequence ID" value="MBB4155445.1"/>
    <property type="molecule type" value="Genomic_DNA"/>
</dbReference>
<dbReference type="SMART" id="SM00419">
    <property type="entry name" value="HTH_CRP"/>
    <property type="match status" value="1"/>
</dbReference>
<dbReference type="GO" id="GO:0003677">
    <property type="term" value="F:DNA binding"/>
    <property type="evidence" value="ECO:0007669"/>
    <property type="project" value="InterPro"/>
</dbReference>
<dbReference type="Proteomes" id="UP000529795">
    <property type="component" value="Unassembled WGS sequence"/>
</dbReference>
<evidence type="ECO:0000313" key="3">
    <source>
        <dbReference type="Proteomes" id="UP000529795"/>
    </source>
</evidence>
<name>A0A840FQ96_9SPHN</name>
<dbReference type="RefSeq" id="WP_183986955.1">
    <property type="nucleotide sequence ID" value="NZ_JACIEV010000012.1"/>
</dbReference>
<sequence>MADPPPPSPGDLIVTRLRRVLDLPPDDAEVIRGLSWNLRAVPDYRSAAGGTYGMELRPGFIVSGGVIKSRHRADGVKETVGLALPGDPLGLDAVFGREMIDEVIYLPGTTLVDTDAAALRRAMTMAPSIPVALGTLLIGDLSIAEQWILCLGRFDAMQRICHLFCELSARMHAGDEPRNPVVAGLTQDQIADLVGLTPVHVNRTLHVLAKTGCITLGRGYVRLDDLSTLHSRGGFDGRYLGLR</sequence>
<dbReference type="PROSITE" id="PS51063">
    <property type="entry name" value="HTH_CRP_2"/>
    <property type="match status" value="1"/>
</dbReference>
<evidence type="ECO:0000313" key="2">
    <source>
        <dbReference type="EMBL" id="MBB4155445.1"/>
    </source>
</evidence>
<gene>
    <name evidence="2" type="ORF">GGQ80_003368</name>
</gene>
<dbReference type="GO" id="GO:0006355">
    <property type="term" value="P:regulation of DNA-templated transcription"/>
    <property type="evidence" value="ECO:0007669"/>
    <property type="project" value="InterPro"/>
</dbReference>
<dbReference type="SUPFAM" id="SSF46785">
    <property type="entry name" value="Winged helix' DNA-binding domain"/>
    <property type="match status" value="1"/>
</dbReference>
<dbReference type="InterPro" id="IPR012318">
    <property type="entry name" value="HTH_CRP"/>
</dbReference>
<protein>
    <submittedName>
        <fullName evidence="2">CRP-like cAMP-binding protein</fullName>
    </submittedName>
</protein>
<dbReference type="Gene3D" id="2.60.120.10">
    <property type="entry name" value="Jelly Rolls"/>
    <property type="match status" value="1"/>
</dbReference>
<proteinExistence type="predicted"/>
<dbReference type="InterPro" id="IPR014710">
    <property type="entry name" value="RmlC-like_jellyroll"/>
</dbReference>